<evidence type="ECO:0000259" key="3">
    <source>
        <dbReference type="Pfam" id="PF22725"/>
    </source>
</evidence>
<keyword evidence="1" id="KW-0560">Oxidoreductase</keyword>
<dbReference type="InterPro" id="IPR055170">
    <property type="entry name" value="GFO_IDH_MocA-like_dom"/>
</dbReference>
<accession>U2QFS7</accession>
<dbReference type="Pfam" id="PF22725">
    <property type="entry name" value="GFO_IDH_MocA_C3"/>
    <property type="match status" value="1"/>
</dbReference>
<dbReference type="PANTHER" id="PTHR43818:SF11">
    <property type="entry name" value="BCDNA.GH03377"/>
    <property type="match status" value="1"/>
</dbReference>
<dbReference type="Proteomes" id="UP000017052">
    <property type="component" value="Unassembled WGS sequence"/>
</dbReference>
<dbReference type="InterPro" id="IPR036291">
    <property type="entry name" value="NAD(P)-bd_dom_sf"/>
</dbReference>
<evidence type="ECO:0000259" key="2">
    <source>
        <dbReference type="Pfam" id="PF01408"/>
    </source>
</evidence>
<feature type="domain" description="GFO/IDH/MocA-like oxidoreductase" evidence="3">
    <location>
        <begin position="128"/>
        <end position="249"/>
    </location>
</feature>
<sequence>MRVGVIGSGLQASRRLPAIAAHLRTCGVVIAGEEPASVELLASAHAAVIVPTWHHVIDDPSIDIVVVCTPPGAHREIVEASIRAHKHVLCEKPLTRRSADALALAQLAEDNGVLLKCGFNHRFHPAVLRAKQEIDAGRIGRPLLMRGLYGIGGRPGIEREWRSDANVAAGGQLMEQGIHLVDLIRWFGGEAVEALGMTATELFPIHPLEESGMAVLRGESGYLATVTSTLLQWRNTFELTVQGEDGYLEIRGLGGSYGDETLTVGARDDVAPFNEHLTYFRDKDKSWVKEWDHLVAAVNGEVPLMSDARDGAQAMLIVEEACRSQTRAHPIRHLTKGI</sequence>
<dbReference type="Pfam" id="PF01408">
    <property type="entry name" value="GFO_IDH_MocA"/>
    <property type="match status" value="1"/>
</dbReference>
<reference evidence="4" key="1">
    <citation type="submission" date="2013-08" db="EMBL/GenBank/DDBJ databases">
        <authorList>
            <person name="Durkin A.S."/>
            <person name="Haft D.R."/>
            <person name="McCorrison J."/>
            <person name="Torralba M."/>
            <person name="Gillis M."/>
            <person name="Haft D.H."/>
            <person name="Methe B."/>
            <person name="Sutton G."/>
            <person name="Nelson K.E."/>
        </authorList>
    </citation>
    <scope>NUCLEOTIDE SEQUENCE [LARGE SCALE GENOMIC DNA]</scope>
    <source>
        <strain evidence="4">F0233</strain>
    </source>
</reference>
<dbReference type="SUPFAM" id="SSF51735">
    <property type="entry name" value="NAD(P)-binding Rossmann-fold domains"/>
    <property type="match status" value="1"/>
</dbReference>
<dbReference type="GO" id="GO:0000166">
    <property type="term" value="F:nucleotide binding"/>
    <property type="evidence" value="ECO:0007669"/>
    <property type="project" value="InterPro"/>
</dbReference>
<name>U2QFS7_9ACTN</name>
<dbReference type="AlphaFoldDB" id="U2QFS7"/>
<protein>
    <submittedName>
        <fullName evidence="4">Oxidoreductase family, C-terminal alpha/beta domain protein</fullName>
    </submittedName>
</protein>
<dbReference type="PANTHER" id="PTHR43818">
    <property type="entry name" value="BCDNA.GH03377"/>
    <property type="match status" value="1"/>
</dbReference>
<evidence type="ECO:0000313" key="4">
    <source>
        <dbReference type="EMBL" id="ERK61745.1"/>
    </source>
</evidence>
<proteinExistence type="predicted"/>
<organism evidence="4 5">
    <name type="scientific">Propionibacterium acidifaciens F0233</name>
    <dbReference type="NCBI Taxonomy" id="553198"/>
    <lineage>
        <taxon>Bacteria</taxon>
        <taxon>Bacillati</taxon>
        <taxon>Actinomycetota</taxon>
        <taxon>Actinomycetes</taxon>
        <taxon>Propionibacteriales</taxon>
        <taxon>Propionibacteriaceae</taxon>
        <taxon>Propionibacterium</taxon>
    </lineage>
</organism>
<dbReference type="InterPro" id="IPR000683">
    <property type="entry name" value="Gfo/Idh/MocA-like_OxRdtase_N"/>
</dbReference>
<dbReference type="Gene3D" id="3.40.50.720">
    <property type="entry name" value="NAD(P)-binding Rossmann-like Domain"/>
    <property type="match status" value="1"/>
</dbReference>
<comment type="caution">
    <text evidence="4">The sequence shown here is derived from an EMBL/GenBank/DDBJ whole genome shotgun (WGS) entry which is preliminary data.</text>
</comment>
<dbReference type="EMBL" id="ACVN02000044">
    <property type="protein sequence ID" value="ERK61745.1"/>
    <property type="molecule type" value="Genomic_DNA"/>
</dbReference>
<dbReference type="GO" id="GO:0016491">
    <property type="term" value="F:oxidoreductase activity"/>
    <property type="evidence" value="ECO:0007669"/>
    <property type="project" value="UniProtKB-KW"/>
</dbReference>
<evidence type="ECO:0000313" key="5">
    <source>
        <dbReference type="Proteomes" id="UP000017052"/>
    </source>
</evidence>
<dbReference type="SUPFAM" id="SSF55347">
    <property type="entry name" value="Glyceraldehyde-3-phosphate dehydrogenase-like, C-terminal domain"/>
    <property type="match status" value="1"/>
</dbReference>
<gene>
    <name evidence="4" type="ORF">HMPREF0682_2257</name>
</gene>
<dbReference type="InterPro" id="IPR050463">
    <property type="entry name" value="Gfo/Idh/MocA_oxidrdct_glycsds"/>
</dbReference>
<feature type="domain" description="Gfo/Idh/MocA-like oxidoreductase N-terminal" evidence="2">
    <location>
        <begin position="1"/>
        <end position="118"/>
    </location>
</feature>
<evidence type="ECO:0000256" key="1">
    <source>
        <dbReference type="ARBA" id="ARBA00023002"/>
    </source>
</evidence>
<dbReference type="Gene3D" id="3.30.360.10">
    <property type="entry name" value="Dihydrodipicolinate Reductase, domain 2"/>
    <property type="match status" value="1"/>
</dbReference>
<keyword evidence="5" id="KW-1185">Reference proteome</keyword>